<accession>A0AAN8KT99</accession>
<gene>
    <name evidence="1" type="ORF">J4Q44_G00354610</name>
</gene>
<keyword evidence="2" id="KW-1185">Reference proteome</keyword>
<evidence type="ECO:0000313" key="1">
    <source>
        <dbReference type="EMBL" id="KAK6294631.1"/>
    </source>
</evidence>
<dbReference type="InterPro" id="IPR036397">
    <property type="entry name" value="RNaseH_sf"/>
</dbReference>
<dbReference type="AlphaFoldDB" id="A0AAN8KT99"/>
<sequence>MLTTQESLEALVVLKRKWTFQFKVMIMNFTKYQDINILQWPSQSPDLISIENLWFELKRAVHKNRQRISKIWKDSVWRNGLRSLPVCSPIS</sequence>
<reference evidence="1 2" key="1">
    <citation type="submission" date="2021-04" db="EMBL/GenBank/DDBJ databases">
        <authorList>
            <person name="De Guttry C."/>
            <person name="Zahm M."/>
            <person name="Klopp C."/>
            <person name="Cabau C."/>
            <person name="Louis A."/>
            <person name="Berthelot C."/>
            <person name="Parey E."/>
            <person name="Roest Crollius H."/>
            <person name="Montfort J."/>
            <person name="Robinson-Rechavi M."/>
            <person name="Bucao C."/>
            <person name="Bouchez O."/>
            <person name="Gislard M."/>
            <person name="Lluch J."/>
            <person name="Milhes M."/>
            <person name="Lampietro C."/>
            <person name="Lopez Roques C."/>
            <person name="Donnadieu C."/>
            <person name="Braasch I."/>
            <person name="Desvignes T."/>
            <person name="Postlethwait J."/>
            <person name="Bobe J."/>
            <person name="Wedekind C."/>
            <person name="Guiguen Y."/>
        </authorList>
    </citation>
    <scope>NUCLEOTIDE SEQUENCE [LARGE SCALE GENOMIC DNA]</scope>
    <source>
        <strain evidence="1">Cs_M1</strain>
        <tissue evidence="1">Blood</tissue>
    </source>
</reference>
<dbReference type="EMBL" id="JAGTTL010000035">
    <property type="protein sequence ID" value="KAK6294631.1"/>
    <property type="molecule type" value="Genomic_DNA"/>
</dbReference>
<dbReference type="Proteomes" id="UP001356427">
    <property type="component" value="Unassembled WGS sequence"/>
</dbReference>
<dbReference type="Gene3D" id="3.30.420.10">
    <property type="entry name" value="Ribonuclease H-like superfamily/Ribonuclease H"/>
    <property type="match status" value="1"/>
</dbReference>
<organism evidence="1 2">
    <name type="scientific">Coregonus suidteri</name>
    <dbReference type="NCBI Taxonomy" id="861788"/>
    <lineage>
        <taxon>Eukaryota</taxon>
        <taxon>Metazoa</taxon>
        <taxon>Chordata</taxon>
        <taxon>Craniata</taxon>
        <taxon>Vertebrata</taxon>
        <taxon>Euteleostomi</taxon>
        <taxon>Actinopterygii</taxon>
        <taxon>Neopterygii</taxon>
        <taxon>Teleostei</taxon>
        <taxon>Protacanthopterygii</taxon>
        <taxon>Salmoniformes</taxon>
        <taxon>Salmonidae</taxon>
        <taxon>Coregoninae</taxon>
        <taxon>Coregonus</taxon>
    </lineage>
</organism>
<name>A0AAN8KT99_9TELE</name>
<evidence type="ECO:0008006" key="3">
    <source>
        <dbReference type="Google" id="ProtNLM"/>
    </source>
</evidence>
<comment type="caution">
    <text evidence="1">The sequence shown here is derived from an EMBL/GenBank/DDBJ whole genome shotgun (WGS) entry which is preliminary data.</text>
</comment>
<proteinExistence type="predicted"/>
<dbReference type="GO" id="GO:0003676">
    <property type="term" value="F:nucleic acid binding"/>
    <property type="evidence" value="ECO:0007669"/>
    <property type="project" value="InterPro"/>
</dbReference>
<evidence type="ECO:0000313" key="2">
    <source>
        <dbReference type="Proteomes" id="UP001356427"/>
    </source>
</evidence>
<protein>
    <recommendedName>
        <fullName evidence="3">Tc1-like transposase DDE domain-containing protein</fullName>
    </recommendedName>
</protein>